<evidence type="ECO:0000313" key="5">
    <source>
        <dbReference type="EnsemblPlants" id="Ma01_p21190.1"/>
    </source>
</evidence>
<keyword evidence="6" id="KW-1185">Reference proteome</keyword>
<dbReference type="InParanoid" id="A0A804HWP3"/>
<name>A0A804HWP3_MUSAM</name>
<dbReference type="Gramene" id="Ma01_t21190.1">
    <property type="protein sequence ID" value="Ma01_p21190.1"/>
    <property type="gene ID" value="Ma01_g21190"/>
</dbReference>
<gene>
    <name evidence="4" type="ORF">GSMUA_97350.1</name>
</gene>
<evidence type="ECO:0000313" key="6">
    <source>
        <dbReference type="Proteomes" id="UP000012960"/>
    </source>
</evidence>
<proteinExistence type="predicted"/>
<organism evidence="5 6">
    <name type="scientific">Musa acuminata subsp. malaccensis</name>
    <name type="common">Wild banana</name>
    <name type="synonym">Musa malaccensis</name>
    <dbReference type="NCBI Taxonomy" id="214687"/>
    <lineage>
        <taxon>Eukaryota</taxon>
        <taxon>Viridiplantae</taxon>
        <taxon>Streptophyta</taxon>
        <taxon>Embryophyta</taxon>
        <taxon>Tracheophyta</taxon>
        <taxon>Spermatophyta</taxon>
        <taxon>Magnoliopsida</taxon>
        <taxon>Liliopsida</taxon>
        <taxon>Zingiberales</taxon>
        <taxon>Musaceae</taxon>
        <taxon>Musa</taxon>
    </lineage>
</organism>
<protein>
    <submittedName>
        <fullName evidence="4">(wild Malaysian banana) hypothetical protein</fullName>
    </submittedName>
</protein>
<accession>A0A804HWP3</accession>
<keyword evidence="3" id="KW-0812">Transmembrane</keyword>
<evidence type="ECO:0000256" key="2">
    <source>
        <dbReference type="ARBA" id="ARBA00022840"/>
    </source>
</evidence>
<feature type="transmembrane region" description="Helical" evidence="3">
    <location>
        <begin position="39"/>
        <end position="59"/>
    </location>
</feature>
<dbReference type="GO" id="GO:0005524">
    <property type="term" value="F:ATP binding"/>
    <property type="evidence" value="ECO:0007669"/>
    <property type="project" value="UniProtKB-KW"/>
</dbReference>
<dbReference type="EMBL" id="HG996466">
    <property type="protein sequence ID" value="CAG1860431.1"/>
    <property type="molecule type" value="Genomic_DNA"/>
</dbReference>
<dbReference type="EnsemblPlants" id="Ma01_t21190.1">
    <property type="protein sequence ID" value="Ma01_p21190.1"/>
    <property type="gene ID" value="Ma01_g21190"/>
</dbReference>
<evidence type="ECO:0000256" key="3">
    <source>
        <dbReference type="SAM" id="Phobius"/>
    </source>
</evidence>
<keyword evidence="2" id="KW-0067">ATP-binding</keyword>
<keyword evidence="3" id="KW-0472">Membrane</keyword>
<keyword evidence="1" id="KW-0547">Nucleotide-binding</keyword>
<dbReference type="Proteomes" id="UP000012960">
    <property type="component" value="Unplaced"/>
</dbReference>
<evidence type="ECO:0000256" key="1">
    <source>
        <dbReference type="ARBA" id="ARBA00022741"/>
    </source>
</evidence>
<reference evidence="4" key="1">
    <citation type="submission" date="2021-03" db="EMBL/GenBank/DDBJ databases">
        <authorList>
            <consortium name="Genoscope - CEA"/>
            <person name="William W."/>
        </authorList>
    </citation>
    <scope>NUCLEOTIDE SEQUENCE</scope>
    <source>
        <strain evidence="4">Doubled-haploid Pahang</strain>
    </source>
</reference>
<sequence length="101" mass="11545">MHKFNKLKKLLNFLLLILYEDIGIRLPKGVIPYGEPRIGIIFLLWAVANSTSATFLHVFGSELIHKYLGDGPKLLYRHPQQSPVASSFTTTDVVCYHQLKY</sequence>
<keyword evidence="3" id="KW-1133">Transmembrane helix</keyword>
<dbReference type="AlphaFoldDB" id="A0A804HWP3"/>
<dbReference type="InterPro" id="IPR050221">
    <property type="entry name" value="26S_Proteasome_ATPase"/>
</dbReference>
<evidence type="ECO:0000313" key="4">
    <source>
        <dbReference type="EMBL" id="CAG1860431.1"/>
    </source>
</evidence>
<dbReference type="InterPro" id="IPR027417">
    <property type="entry name" value="P-loop_NTPase"/>
</dbReference>
<reference evidence="5" key="2">
    <citation type="submission" date="2021-05" db="UniProtKB">
        <authorList>
            <consortium name="EnsemblPlants"/>
        </authorList>
    </citation>
    <scope>IDENTIFICATION</scope>
    <source>
        <strain evidence="5">subsp. malaccensis</strain>
    </source>
</reference>
<dbReference type="PANTHER" id="PTHR23073">
    <property type="entry name" value="26S PROTEASOME REGULATORY SUBUNIT"/>
    <property type="match status" value="1"/>
</dbReference>
<dbReference type="Gene3D" id="3.40.50.300">
    <property type="entry name" value="P-loop containing nucleotide triphosphate hydrolases"/>
    <property type="match status" value="1"/>
</dbReference>